<comment type="pathway">
    <text evidence="3">Nucleoside biosynthesis; alpha-ribazole biosynthesis; alpha-ribazole from 5,6-dimethylbenzimidazole: step 1/2.</text>
</comment>
<feature type="domain" description="CobB/CobQ-like glutamine amidotransferase" evidence="18">
    <location>
        <begin position="265"/>
        <end position="452"/>
    </location>
</feature>
<keyword evidence="8" id="KW-0808">Transferase</keyword>
<dbReference type="InterPro" id="IPR023195">
    <property type="entry name" value="Nict_dMeBzImd_PRibTrfase_N"/>
</dbReference>
<name>A0ABV1H4G2_9FIRM</name>
<comment type="miscellaneous">
    <text evidence="14">The a and c carboxylates of cobyrinate are activated for nucleophilic attack via formation of a phosphorylated intermediate by ATP. CbiA catalyzes first the amidation of the c-carboxylate, and then that of the a-carboxylate.</text>
</comment>
<dbReference type="InterPro" id="IPR029062">
    <property type="entry name" value="Class_I_gatase-like"/>
</dbReference>
<keyword evidence="11 14" id="KW-0460">Magnesium</keyword>
<evidence type="ECO:0000256" key="6">
    <source>
        <dbReference type="ARBA" id="ARBA00022598"/>
    </source>
</evidence>
<feature type="transmembrane region" description="Helical" evidence="16">
    <location>
        <begin position="734"/>
        <end position="754"/>
    </location>
</feature>
<evidence type="ECO:0000313" key="19">
    <source>
        <dbReference type="EMBL" id="MEQ2554592.1"/>
    </source>
</evidence>
<dbReference type="InterPro" id="IPR003200">
    <property type="entry name" value="Nict_dMeBzImd_PRibTrfase"/>
</dbReference>
<dbReference type="InterPro" id="IPR004484">
    <property type="entry name" value="CbiA/CobB_synth"/>
</dbReference>
<keyword evidence="7" id="KW-0328">Glycosyltransferase</keyword>
<keyword evidence="16" id="KW-0472">Membrane</keyword>
<dbReference type="PANTHER" id="PTHR43873">
    <property type="entry name" value="COBYRINATE A,C-DIAMIDE SYNTHASE"/>
    <property type="match status" value="1"/>
</dbReference>
<evidence type="ECO:0000313" key="20">
    <source>
        <dbReference type="Proteomes" id="UP001546774"/>
    </source>
</evidence>
<evidence type="ECO:0000256" key="12">
    <source>
        <dbReference type="ARBA" id="ARBA00022962"/>
    </source>
</evidence>
<dbReference type="NCBIfam" id="TIGR03160">
    <property type="entry name" value="cobT_DBIPRT"/>
    <property type="match status" value="1"/>
</dbReference>
<dbReference type="InterPro" id="IPR017846">
    <property type="entry name" value="Nict_dMeBzImd_PRibTrfase_bact"/>
</dbReference>
<dbReference type="Gene3D" id="3.40.50.10210">
    <property type="match status" value="1"/>
</dbReference>
<evidence type="ECO:0000256" key="14">
    <source>
        <dbReference type="HAMAP-Rule" id="MF_00027"/>
    </source>
</evidence>
<dbReference type="Gene3D" id="3.40.50.880">
    <property type="match status" value="1"/>
</dbReference>
<dbReference type="SUPFAM" id="SSF52540">
    <property type="entry name" value="P-loop containing nucleoside triphosphate hydrolases"/>
    <property type="match status" value="1"/>
</dbReference>
<evidence type="ECO:0000256" key="13">
    <source>
        <dbReference type="ARBA" id="ARBA00047340"/>
    </source>
</evidence>
<feature type="domain" description="CobQ/CobB/MinD/ParA nucleotide binding" evidence="17">
    <location>
        <begin position="4"/>
        <end position="178"/>
    </location>
</feature>
<feature type="site" description="Increases nucleophilicity of active site Cys" evidence="14">
    <location>
        <position position="448"/>
    </location>
</feature>
<evidence type="ECO:0000256" key="8">
    <source>
        <dbReference type="ARBA" id="ARBA00022679"/>
    </source>
</evidence>
<keyword evidence="12 14" id="KW-0315">Glutamine amidotransferase</keyword>
<dbReference type="CDD" id="cd03130">
    <property type="entry name" value="GATase1_CobB"/>
    <property type="match status" value="1"/>
</dbReference>
<comment type="domain">
    <text evidence="14">Comprises of two domains. The C-terminal domain contains the binding site for glutamine and catalyzes the hydrolysis of this substrate to glutamate and ammonia. The N-terminal domain is anticipated to bind ATP and cobyrinate and catalyzes the ultimate synthesis of the diamide product. The ammonia produced via the glutaminase domain is probably translocated to the adjacent domain via a molecular tunnel, where it reacts with an activated intermediate.</text>
</comment>
<gene>
    <name evidence="14" type="primary">cbiA</name>
    <name evidence="19" type="ORF">WMO37_06090</name>
</gene>
<accession>A0ABV1H4G2</accession>
<evidence type="ECO:0000259" key="18">
    <source>
        <dbReference type="Pfam" id="PF07685"/>
    </source>
</evidence>
<dbReference type="Gene3D" id="3.40.50.300">
    <property type="entry name" value="P-loop containing nucleotide triphosphate hydrolases"/>
    <property type="match status" value="2"/>
</dbReference>
<keyword evidence="16" id="KW-1133">Transmembrane helix</keyword>
<dbReference type="NCBIfam" id="NF000996">
    <property type="entry name" value="PRK00105.1"/>
    <property type="match status" value="1"/>
</dbReference>
<dbReference type="Pfam" id="PF07685">
    <property type="entry name" value="GATase_3"/>
    <property type="match status" value="1"/>
</dbReference>
<dbReference type="Gene3D" id="1.10.1610.10">
    <property type="match status" value="1"/>
</dbReference>
<comment type="cofactor">
    <cofactor evidence="1 14">
        <name>Mg(2+)</name>
        <dbReference type="ChEBI" id="CHEBI:18420"/>
    </cofactor>
</comment>
<evidence type="ECO:0000256" key="7">
    <source>
        <dbReference type="ARBA" id="ARBA00022676"/>
    </source>
</evidence>
<dbReference type="EC" id="6.3.5.11" evidence="14"/>
<comment type="function">
    <text evidence="14">Catalyzes the ATP-dependent amidation of the two carboxylate groups at positions a and c of cobyrinate, using either L-glutamine or ammonia as the nitrogen source.</text>
</comment>
<evidence type="ECO:0000256" key="2">
    <source>
        <dbReference type="ARBA" id="ARBA00002197"/>
    </source>
</evidence>
<dbReference type="InterPro" id="IPR036087">
    <property type="entry name" value="Nict_dMeBzImd_PRibTrfase_sf"/>
</dbReference>
<dbReference type="EMBL" id="JBBMFS010000004">
    <property type="protein sequence ID" value="MEQ2554592.1"/>
    <property type="molecule type" value="Genomic_DNA"/>
</dbReference>
<dbReference type="NCBIfam" id="NF002204">
    <property type="entry name" value="PRK01077.1"/>
    <property type="match status" value="1"/>
</dbReference>
<dbReference type="SUPFAM" id="SSF52317">
    <property type="entry name" value="Class I glutamine amidotransferase-like"/>
    <property type="match status" value="1"/>
</dbReference>
<evidence type="ECO:0000256" key="4">
    <source>
        <dbReference type="ARBA" id="ARBA00007110"/>
    </source>
</evidence>
<feature type="transmembrane region" description="Helical" evidence="16">
    <location>
        <begin position="803"/>
        <end position="824"/>
    </location>
</feature>
<evidence type="ECO:0000256" key="5">
    <source>
        <dbReference type="ARBA" id="ARBA00022573"/>
    </source>
</evidence>
<organism evidence="19 20">
    <name type="scientific">Lachnospira intestinalis</name>
    <dbReference type="NCBI Taxonomy" id="3133158"/>
    <lineage>
        <taxon>Bacteria</taxon>
        <taxon>Bacillati</taxon>
        <taxon>Bacillota</taxon>
        <taxon>Clostridia</taxon>
        <taxon>Lachnospirales</taxon>
        <taxon>Lachnospiraceae</taxon>
        <taxon>Lachnospira</taxon>
    </lineage>
</organism>
<evidence type="ECO:0000256" key="15">
    <source>
        <dbReference type="SAM" id="MobiDB-lite"/>
    </source>
</evidence>
<comment type="function">
    <text evidence="2">Catalyzes the synthesis of alpha-ribazole-5'-phosphate from nicotinate mononucleotide (NAMN) and 5,6-dimethylbenzimidazole (DMB).</text>
</comment>
<keyword evidence="10 14" id="KW-0067">ATP-binding</keyword>
<feature type="active site" description="Nucleophile" evidence="14">
    <location>
        <position position="348"/>
    </location>
</feature>
<dbReference type="InterPro" id="IPR002586">
    <property type="entry name" value="CobQ/CobB/MinD/ParA_Nub-bd_dom"/>
</dbReference>
<evidence type="ECO:0000256" key="1">
    <source>
        <dbReference type="ARBA" id="ARBA00001946"/>
    </source>
</evidence>
<comment type="similarity">
    <text evidence="4">Belongs to the CobT family.</text>
</comment>
<evidence type="ECO:0000256" key="16">
    <source>
        <dbReference type="SAM" id="Phobius"/>
    </source>
</evidence>
<comment type="catalytic activity">
    <reaction evidence="13">
        <text>5,6-dimethylbenzimidazole + nicotinate beta-D-ribonucleotide = alpha-ribazole 5'-phosphate + nicotinate + H(+)</text>
        <dbReference type="Rhea" id="RHEA:11196"/>
        <dbReference type="ChEBI" id="CHEBI:15378"/>
        <dbReference type="ChEBI" id="CHEBI:15890"/>
        <dbReference type="ChEBI" id="CHEBI:32544"/>
        <dbReference type="ChEBI" id="CHEBI:57502"/>
        <dbReference type="ChEBI" id="CHEBI:57918"/>
        <dbReference type="EC" id="2.4.2.21"/>
    </reaction>
</comment>
<evidence type="ECO:0000259" key="17">
    <source>
        <dbReference type="Pfam" id="PF01656"/>
    </source>
</evidence>
<comment type="catalytic activity">
    <reaction evidence="14">
        <text>cob(II)yrinate + 2 L-glutamine + 2 ATP + 2 H2O = cob(II)yrinate a,c diamide + 2 L-glutamate + 2 ADP + 2 phosphate + 2 H(+)</text>
        <dbReference type="Rhea" id="RHEA:26289"/>
        <dbReference type="ChEBI" id="CHEBI:15377"/>
        <dbReference type="ChEBI" id="CHEBI:15378"/>
        <dbReference type="ChEBI" id="CHEBI:29985"/>
        <dbReference type="ChEBI" id="CHEBI:30616"/>
        <dbReference type="ChEBI" id="CHEBI:43474"/>
        <dbReference type="ChEBI" id="CHEBI:58359"/>
        <dbReference type="ChEBI" id="CHEBI:58537"/>
        <dbReference type="ChEBI" id="CHEBI:58894"/>
        <dbReference type="ChEBI" id="CHEBI:456216"/>
        <dbReference type="EC" id="6.3.5.11"/>
    </reaction>
</comment>
<feature type="transmembrane region" description="Helical" evidence="16">
    <location>
        <begin position="761"/>
        <end position="783"/>
    </location>
</feature>
<dbReference type="InterPro" id="IPR011698">
    <property type="entry name" value="GATase_3"/>
</dbReference>
<comment type="caution">
    <text evidence="19">The sequence shown here is derived from an EMBL/GenBank/DDBJ whole genome shotgun (WGS) entry which is preliminary data.</text>
</comment>
<comment type="similarity">
    <text evidence="14">Belongs to the CobB/CbiA family.</text>
</comment>
<keyword evidence="9 14" id="KW-0547">Nucleotide-binding</keyword>
<dbReference type="Pfam" id="PF01656">
    <property type="entry name" value="CbiA"/>
    <property type="match status" value="1"/>
</dbReference>
<dbReference type="Pfam" id="PF02277">
    <property type="entry name" value="DBI_PRT"/>
    <property type="match status" value="1"/>
</dbReference>
<proteinExistence type="inferred from homology"/>
<keyword evidence="20" id="KW-1185">Reference proteome</keyword>
<dbReference type="Proteomes" id="UP001546774">
    <property type="component" value="Unassembled WGS sequence"/>
</dbReference>
<dbReference type="NCBIfam" id="TIGR00379">
    <property type="entry name" value="cobB"/>
    <property type="match status" value="1"/>
</dbReference>
<evidence type="ECO:0000256" key="10">
    <source>
        <dbReference type="ARBA" id="ARBA00022840"/>
    </source>
</evidence>
<sequence length="851" mass="92439">MSRIMIAGTGSGSGKTTIVCGLCRCIKDLGRTPSALKCGPDYIDAMFHSRVLKMRTGNLDSWFCDKTTIRTLLAKKEKSSDIAVIEGVMGYYDGAGFSTKGSSFEIAQITDTPVILIVNCRGISNSVGAVLKGFTTFQENSQIRGVIFNQMSEKLYPQAKKAAQELGLIPLGFLPYKKGGALESRHLGLVTADEVVHFKEKIDTIAAQMEKSLDLEGILALAETAVPLKENEDIREAEEKEKEPVTALDKPESTGLQDTAGNKLRIAVAKDAAFCFLYEDNLEYLRANGCELVFFSPLSDKKLPEKIDGLLLYGGYPELHTKALSENETLKSEIKEQILGGLPCIAECGGFLYLHETLETPEKERFPMCGVIAGNGFGTGKLCRFGYMTLTAQKDTMLAAKGETIRAHEFHYWNSDNIGADYEITKASDNTAESGGYGTDTLYAGFPHIYFYGNEAAAKRFLKACEMYHENNIKDVHAISYGMEEKNDIYRIFPELAEAGGLDKNAVKQAQKHWNSIAKPLYGLGKMEQLITQIAGIQNTPNVAIDKRAVIVMCADNGIVEEGVTQTGQEVTAVVSCNMADGISSVCKMADYAYAEVIPVNIGIAADCLPDGTDVNSYPGLLNRRIMAGTKNFLKEPAMSEEQLTQAVYTGMNVVKSCKEQGYQLLATGEMGIGNTTTSTALACILLDLNPQEVTGRGAGLDNAGLKRKTEVIAEAQHLYTKYKENPLCLLQQIGGLDIAGLVGVFLGGAVYRIPVIVDGVISAVAALIAVSVFPAARDFIIASHQGKEPAMKALLKALEKEAVLFAELALGEGTGAVMLFPLLDMAMRVYRENTTFEDIQIEAYEDYKKC</sequence>
<comment type="pathway">
    <text evidence="14">Cofactor biosynthesis; adenosylcobalamin biosynthesis; cob(II)yrinate a,c-diamide from sirohydrochlorin (anaerobic route): step 10/10.</text>
</comment>
<evidence type="ECO:0000256" key="11">
    <source>
        <dbReference type="ARBA" id="ARBA00022842"/>
    </source>
</evidence>
<keyword evidence="6 14" id="KW-0436">Ligase</keyword>
<evidence type="ECO:0000256" key="9">
    <source>
        <dbReference type="ARBA" id="ARBA00022741"/>
    </source>
</evidence>
<dbReference type="HAMAP" id="MF_00027">
    <property type="entry name" value="CobB_CbiA"/>
    <property type="match status" value="1"/>
</dbReference>
<feature type="region of interest" description="Disordered" evidence="15">
    <location>
        <begin position="235"/>
        <end position="254"/>
    </location>
</feature>
<keyword evidence="5 14" id="KW-0169">Cobalamin biosynthesis</keyword>
<feature type="compositionally biased region" description="Basic and acidic residues" evidence="15">
    <location>
        <begin position="235"/>
        <end position="252"/>
    </location>
</feature>
<dbReference type="SUPFAM" id="SSF52733">
    <property type="entry name" value="Nicotinate mononucleotide:5,6-dimethylbenzimidazole phosphoribosyltransferase (CobT)"/>
    <property type="match status" value="1"/>
</dbReference>
<protein>
    <recommendedName>
        <fullName evidence="14">Cobyrinate a,c-diamide synthase</fullName>
        <ecNumber evidence="14">6.3.5.11</ecNumber>
    </recommendedName>
    <alternativeName>
        <fullName evidence="14">Cobyrinic acid a,c-diamide synthetase</fullName>
    </alternativeName>
</protein>
<dbReference type="InterPro" id="IPR027417">
    <property type="entry name" value="P-loop_NTPase"/>
</dbReference>
<dbReference type="CDD" id="cd02439">
    <property type="entry name" value="DMB-PRT_CobT"/>
    <property type="match status" value="1"/>
</dbReference>
<dbReference type="PANTHER" id="PTHR43873:SF1">
    <property type="entry name" value="COBYRINATE A,C-DIAMIDE SYNTHASE"/>
    <property type="match status" value="1"/>
</dbReference>
<keyword evidence="16" id="KW-0812">Transmembrane</keyword>
<evidence type="ECO:0000256" key="3">
    <source>
        <dbReference type="ARBA" id="ARBA00005049"/>
    </source>
</evidence>
<reference evidence="19" key="1">
    <citation type="submission" date="2024-03" db="EMBL/GenBank/DDBJ databases">
        <title>Human intestinal bacterial collection.</title>
        <authorList>
            <person name="Pauvert C."/>
            <person name="Hitch T.C.A."/>
            <person name="Clavel T."/>
        </authorList>
    </citation>
    <scope>NUCLEOTIDE SEQUENCE [LARGE SCALE GENOMIC DNA]</scope>
    <source>
        <strain evidence="19">CLA-AA-H89B</strain>
    </source>
</reference>
<dbReference type="PROSITE" id="PS51274">
    <property type="entry name" value="GATASE_COBBQ"/>
    <property type="match status" value="1"/>
</dbReference>